<evidence type="ECO:0000313" key="3">
    <source>
        <dbReference type="Proteomes" id="UP000222056"/>
    </source>
</evidence>
<keyword evidence="3" id="KW-1185">Reference proteome</keyword>
<gene>
    <name evidence="2" type="ORF">SAMN02745716_1685</name>
</gene>
<dbReference type="InterPro" id="IPR027417">
    <property type="entry name" value="P-loop_NTPase"/>
</dbReference>
<proteinExistence type="predicted"/>
<evidence type="ECO:0000256" key="1">
    <source>
        <dbReference type="SAM" id="MobiDB-lite"/>
    </source>
</evidence>
<keyword evidence="2" id="KW-0282">Flagellum</keyword>
<dbReference type="STRING" id="29539.SAMN02745716_1685"/>
<protein>
    <submittedName>
        <fullName evidence="2">Flagellar biosynthesis GTPase FlhF</fullName>
    </submittedName>
</protein>
<dbReference type="EMBL" id="FNWJ01000002">
    <property type="protein sequence ID" value="SEH14607.1"/>
    <property type="molecule type" value="Genomic_DNA"/>
</dbReference>
<sequence length="484" mass="50510">MGWKREWRPRERSVLVNGLVSRNGHGSGKNGAVASDARSAQPAPHAAGKPAGDKVERLPGRSGSVIYRARTLAEILPLVRAELGPDAIIVRQREGLTGGFAGFFQRRCVEVEARPAHASFDAYDEAEPVLPPPREPIDATGVDAADAGVDETSERTPRVRDFRELLARATNRARQDREATAADIGAPSAAAGLDAPADGEGVSATAAEPAADAASSVEEGRDAAPFAASTARPLRSLRANLEASGLSGEFAGDLVQEVSDHLLPFASSRALRRLARQALARRLPPAPLLQSARPLFAVLGPPGSGRTAVTLALARSYARERPAVAFLADRGQAVALLAERAAGREVTDAGSEAAALRPLAALEEELPKWRGEAVVAVELPALAGGTDGAERALADVDRLQPDLLLLALPATLARRTAERLLAPFVGRQQVAAAITQLDLEPAPAALLEALIRVRLPVAFVAAPGLGNCGVAPADPSDLAARLVR</sequence>
<evidence type="ECO:0000313" key="2">
    <source>
        <dbReference type="EMBL" id="SEH14607.1"/>
    </source>
</evidence>
<dbReference type="Gene3D" id="3.40.50.300">
    <property type="entry name" value="P-loop containing nucleotide triphosphate hydrolases"/>
    <property type="match status" value="1"/>
</dbReference>
<feature type="compositionally biased region" description="Low complexity" evidence="1">
    <location>
        <begin position="181"/>
        <end position="217"/>
    </location>
</feature>
<keyword evidence="2" id="KW-0966">Cell projection</keyword>
<accession>A0A1H6FV03</accession>
<keyword evidence="2" id="KW-0969">Cilium</keyword>
<dbReference type="AlphaFoldDB" id="A0A1H6FV03"/>
<name>A0A1H6FV03_THEAL</name>
<organism evidence="2 3">
    <name type="scientific">Thermoleophilum album</name>
    <dbReference type="NCBI Taxonomy" id="29539"/>
    <lineage>
        <taxon>Bacteria</taxon>
        <taxon>Bacillati</taxon>
        <taxon>Actinomycetota</taxon>
        <taxon>Thermoleophilia</taxon>
        <taxon>Thermoleophilales</taxon>
        <taxon>Thermoleophilaceae</taxon>
        <taxon>Thermoleophilum</taxon>
    </lineage>
</organism>
<feature type="region of interest" description="Disordered" evidence="1">
    <location>
        <begin position="18"/>
        <end position="57"/>
    </location>
</feature>
<reference evidence="3" key="1">
    <citation type="submission" date="2016-10" db="EMBL/GenBank/DDBJ databases">
        <authorList>
            <person name="Varghese N."/>
            <person name="Submissions S."/>
        </authorList>
    </citation>
    <scope>NUCLEOTIDE SEQUENCE [LARGE SCALE GENOMIC DNA]</scope>
    <source>
        <strain evidence="3">ATCC 35263</strain>
    </source>
</reference>
<feature type="region of interest" description="Disordered" evidence="1">
    <location>
        <begin position="171"/>
        <end position="226"/>
    </location>
</feature>
<dbReference type="Proteomes" id="UP000222056">
    <property type="component" value="Unassembled WGS sequence"/>
</dbReference>
<dbReference type="SUPFAM" id="SSF52540">
    <property type="entry name" value="P-loop containing nucleoside triphosphate hydrolases"/>
    <property type="match status" value="1"/>
</dbReference>